<dbReference type="EMBL" id="JAVDXO010000006">
    <property type="protein sequence ID" value="MDR7307499.1"/>
    <property type="molecule type" value="Genomic_DNA"/>
</dbReference>
<keyword evidence="2" id="KW-0732">Signal</keyword>
<dbReference type="InterPro" id="IPR036737">
    <property type="entry name" value="OmpA-like_sf"/>
</dbReference>
<keyword evidence="5" id="KW-1185">Reference proteome</keyword>
<gene>
    <name evidence="4" type="ORF">J2X15_002786</name>
</gene>
<proteinExistence type="predicted"/>
<dbReference type="PANTHER" id="PTHR30329">
    <property type="entry name" value="STATOR ELEMENT OF FLAGELLAR MOTOR COMPLEX"/>
    <property type="match status" value="1"/>
</dbReference>
<evidence type="ECO:0000256" key="2">
    <source>
        <dbReference type="SAM" id="SignalP"/>
    </source>
</evidence>
<dbReference type="SUPFAM" id="SSF103088">
    <property type="entry name" value="OmpA-like"/>
    <property type="match status" value="1"/>
</dbReference>
<evidence type="ECO:0000256" key="1">
    <source>
        <dbReference type="PROSITE-ProRule" id="PRU00473"/>
    </source>
</evidence>
<comment type="caution">
    <text evidence="4">The sequence shown here is derived from an EMBL/GenBank/DDBJ whole genome shotgun (WGS) entry which is preliminary data.</text>
</comment>
<reference evidence="4 5" key="1">
    <citation type="submission" date="2023-07" db="EMBL/GenBank/DDBJ databases">
        <title>Sorghum-associated microbial communities from plants grown in Nebraska, USA.</title>
        <authorList>
            <person name="Schachtman D."/>
        </authorList>
    </citation>
    <scope>NUCLEOTIDE SEQUENCE [LARGE SCALE GENOMIC DNA]</scope>
    <source>
        <strain evidence="4 5">BE308</strain>
    </source>
</reference>
<evidence type="ECO:0000313" key="4">
    <source>
        <dbReference type="EMBL" id="MDR7307499.1"/>
    </source>
</evidence>
<dbReference type="PROSITE" id="PS51123">
    <property type="entry name" value="OMPA_2"/>
    <property type="match status" value="1"/>
</dbReference>
<feature type="signal peptide" evidence="2">
    <location>
        <begin position="1"/>
        <end position="25"/>
    </location>
</feature>
<dbReference type="InterPro" id="IPR006665">
    <property type="entry name" value="OmpA-like"/>
</dbReference>
<name>A0ABU1ZPL9_9BURK</name>
<organism evidence="4 5">
    <name type="scientific">Rhodoferax saidenbachensis</name>
    <dbReference type="NCBI Taxonomy" id="1484693"/>
    <lineage>
        <taxon>Bacteria</taxon>
        <taxon>Pseudomonadati</taxon>
        <taxon>Pseudomonadota</taxon>
        <taxon>Betaproteobacteria</taxon>
        <taxon>Burkholderiales</taxon>
        <taxon>Comamonadaceae</taxon>
        <taxon>Rhodoferax</taxon>
    </lineage>
</organism>
<dbReference type="CDD" id="cd07185">
    <property type="entry name" value="OmpA_C-like"/>
    <property type="match status" value="1"/>
</dbReference>
<dbReference type="Proteomes" id="UP001268089">
    <property type="component" value="Unassembled WGS sequence"/>
</dbReference>
<accession>A0ABU1ZPL9</accession>
<evidence type="ECO:0000259" key="3">
    <source>
        <dbReference type="PROSITE" id="PS51123"/>
    </source>
</evidence>
<evidence type="ECO:0000313" key="5">
    <source>
        <dbReference type="Proteomes" id="UP001268089"/>
    </source>
</evidence>
<dbReference type="Pfam" id="PF00691">
    <property type="entry name" value="OmpA"/>
    <property type="match status" value="1"/>
</dbReference>
<protein>
    <submittedName>
        <fullName evidence="4">Outer membrane protein OmpA-like peptidoglycan-associated protein</fullName>
    </submittedName>
</protein>
<sequence>MKLHRTPLNLALCTLLAASPLAALAQTLNPAAQRISDTAIHADYQTYEATQGRIKALNDGGRRVRDYHLSKAQCWLDVSFHEYTRNDRSAFPQEALDQSVRLIALMEKKASPLPMDTPLVNGADKLRPDLWDAAEQWKTREGFQCVAQRVSCAEVELVHAGNEHKQQAWRHAKPYVQIAEDLLAQAEQEAQACVTKPAAPVVAAVPPVVRPPQAVEFQANVLFNHDRHQRSEARKMTLDRLDQALARARESGTRLQQIQLIGHADRTGNAAYNQALSSRRVQTVKQYLLDAGVDAALIHTAVKGDTVQVLACKDKFKTRAEELECLLPNRRVEVNFVAEK</sequence>
<dbReference type="RefSeq" id="WP_310343815.1">
    <property type="nucleotide sequence ID" value="NZ_JAVDXO010000006.1"/>
</dbReference>
<dbReference type="PANTHER" id="PTHR30329:SF21">
    <property type="entry name" value="LIPOPROTEIN YIAD-RELATED"/>
    <property type="match status" value="1"/>
</dbReference>
<dbReference type="Gene3D" id="3.30.1330.60">
    <property type="entry name" value="OmpA-like domain"/>
    <property type="match status" value="1"/>
</dbReference>
<dbReference type="InterPro" id="IPR050330">
    <property type="entry name" value="Bact_OuterMem_StrucFunc"/>
</dbReference>
<feature type="chain" id="PRO_5045607021" evidence="2">
    <location>
        <begin position="26"/>
        <end position="340"/>
    </location>
</feature>
<keyword evidence="1" id="KW-0472">Membrane</keyword>
<feature type="domain" description="OmpA-like" evidence="3">
    <location>
        <begin position="210"/>
        <end position="340"/>
    </location>
</feature>